<dbReference type="EMBL" id="CAHIKZ030000183">
    <property type="protein sequence ID" value="CAE1158323.1"/>
    <property type="molecule type" value="Genomic_DNA"/>
</dbReference>
<comment type="caution">
    <text evidence="4">The sequence shown here is derived from an EMBL/GenBank/DDBJ whole genome shotgun (WGS) entry which is preliminary data.</text>
</comment>
<dbReference type="InterPro" id="IPR036465">
    <property type="entry name" value="vWFA_dom_sf"/>
</dbReference>
<keyword evidence="2" id="KW-0732">Signal</keyword>
<dbReference type="Gene3D" id="3.40.50.410">
    <property type="entry name" value="von Willebrand factor, type A domain"/>
    <property type="match status" value="2"/>
</dbReference>
<dbReference type="SUPFAM" id="SSF53300">
    <property type="entry name" value="vWA-like"/>
    <property type="match status" value="3"/>
</dbReference>
<dbReference type="InterPro" id="IPR002035">
    <property type="entry name" value="VWF_A"/>
</dbReference>
<name>A0A812ART4_ACAPH</name>
<evidence type="ECO:0000259" key="3">
    <source>
        <dbReference type="PROSITE" id="PS50234"/>
    </source>
</evidence>
<dbReference type="Proteomes" id="UP000597762">
    <property type="component" value="Unassembled WGS sequence"/>
</dbReference>
<reference evidence="4" key="1">
    <citation type="submission" date="2021-01" db="EMBL/GenBank/DDBJ databases">
        <authorList>
            <person name="Li R."/>
            <person name="Bekaert M."/>
        </authorList>
    </citation>
    <scope>NUCLEOTIDE SEQUENCE</scope>
    <source>
        <strain evidence="4">Farmed</strain>
    </source>
</reference>
<feature type="chain" id="PRO_5032413529" evidence="2">
    <location>
        <begin position="24"/>
        <end position="700"/>
    </location>
</feature>
<dbReference type="SMART" id="SM00327">
    <property type="entry name" value="VWA"/>
    <property type="match status" value="2"/>
</dbReference>
<dbReference type="PANTHER" id="PTHR24020:SF20">
    <property type="entry name" value="PH DOMAIN-CONTAINING PROTEIN"/>
    <property type="match status" value="1"/>
</dbReference>
<dbReference type="InterPro" id="IPR050525">
    <property type="entry name" value="ECM_Assembly_Org"/>
</dbReference>
<feature type="domain" description="VWFA" evidence="3">
    <location>
        <begin position="315"/>
        <end position="493"/>
    </location>
</feature>
<dbReference type="CDD" id="cd01450">
    <property type="entry name" value="vWFA_subfamily_ECM"/>
    <property type="match status" value="2"/>
</dbReference>
<proteinExistence type="predicted"/>
<feature type="signal peptide" evidence="2">
    <location>
        <begin position="1"/>
        <end position="23"/>
    </location>
</feature>
<feature type="region of interest" description="Disordered" evidence="1">
    <location>
        <begin position="249"/>
        <end position="286"/>
    </location>
</feature>
<dbReference type="AlphaFoldDB" id="A0A812ART4"/>
<dbReference type="PROSITE" id="PS50234">
    <property type="entry name" value="VWFA"/>
    <property type="match status" value="2"/>
</dbReference>
<dbReference type="Pfam" id="PF00092">
    <property type="entry name" value="VWA"/>
    <property type="match status" value="2"/>
</dbReference>
<dbReference type="OrthoDB" id="6022609at2759"/>
<evidence type="ECO:0000313" key="4">
    <source>
        <dbReference type="EMBL" id="CAE1158323.1"/>
    </source>
</evidence>
<feature type="domain" description="VWFA" evidence="3">
    <location>
        <begin position="38"/>
        <end position="215"/>
    </location>
</feature>
<protein>
    <submittedName>
        <fullName evidence="4">COL22A</fullName>
    </submittedName>
</protein>
<accession>A0A812ART4</accession>
<dbReference type="PANTHER" id="PTHR24020">
    <property type="entry name" value="COLLAGEN ALPHA"/>
    <property type="match status" value="1"/>
</dbReference>
<evidence type="ECO:0000256" key="1">
    <source>
        <dbReference type="SAM" id="MobiDB-lite"/>
    </source>
</evidence>
<dbReference type="PRINTS" id="PR00453">
    <property type="entry name" value="VWFADOMAIN"/>
</dbReference>
<organism evidence="4 5">
    <name type="scientific">Acanthosepion pharaonis</name>
    <name type="common">Pharaoh cuttlefish</name>
    <name type="synonym">Sepia pharaonis</name>
    <dbReference type="NCBI Taxonomy" id="158019"/>
    <lineage>
        <taxon>Eukaryota</taxon>
        <taxon>Metazoa</taxon>
        <taxon>Spiralia</taxon>
        <taxon>Lophotrochozoa</taxon>
        <taxon>Mollusca</taxon>
        <taxon>Cephalopoda</taxon>
        <taxon>Coleoidea</taxon>
        <taxon>Decapodiformes</taxon>
        <taxon>Sepiida</taxon>
        <taxon>Sepiina</taxon>
        <taxon>Sepiidae</taxon>
        <taxon>Acanthosepion</taxon>
    </lineage>
</organism>
<evidence type="ECO:0000256" key="2">
    <source>
        <dbReference type="SAM" id="SignalP"/>
    </source>
</evidence>
<sequence length="700" mass="77206">MKRSLFTTLLTGLLLVSLKQTSGFAITPRLKCSGTPADIVFVLDSSSSMWEPHFKKQLDFVTYMVDHLDIGMGPEQVRVGVEIFSDSAHVKINLNESAEKELLKSKISQINRLLGDTNTADALNKLRQVMFKPERGSRPGVKRVALILTDGASMDEAATQVAAKACRDANIQLFAIGIGHKTSLSELIGIASEPKGKFLIRAPTYEHLDYIRDKVVRRTCYAVVTKQPTTTSTTSTHAPTTTTTTTIATTTTTPVPSTTVKPTSTSLPESSTTESTTTKSTTAKPVTSNIKPTTDWLIPADKNQDERACRNKVADVFFLLDSSSSIRTDEFKKQTNAIEDIVSKFDIGPTKTRVGLSVFTHNYNPVLSFDSGDNKAAALKKIRHILYMGGGTKTGKALHQIRSHVFNEALVRPGAERILIVFTDGMSSDYERTSAEANLLQESGVKIFVVGIGPDVDQIELQDIASKPSTEFVHTFATFDNLLTESGLLTYKTCTVNDQTFTKDRNACNATWPTDIVFMVSKNRFGHEKTQRILKASAEVIGKVGSNGVFRFGTMFDDCPPSQEIAIGSISDQSQMMHEIIKLEYSSLASLLGKLDSSLFPSTPWNGRKVGLIFLDKTIDINDPRIVSQARHALSQNIELYVVIIGDDVDMRRVQTVLVPKERIINVYSYKTLVSYLPLMFAKRFCVPHQIPDNRKPTIA</sequence>
<gene>
    <name evidence="4" type="ORF">SPHA_5580</name>
</gene>
<evidence type="ECO:0000313" key="5">
    <source>
        <dbReference type="Proteomes" id="UP000597762"/>
    </source>
</evidence>
<keyword evidence="5" id="KW-1185">Reference proteome</keyword>